<dbReference type="GO" id="GO:0016285">
    <property type="term" value="F:alanyl aminopeptidase activity"/>
    <property type="evidence" value="ECO:0007669"/>
    <property type="project" value="UniProtKB-EC"/>
</dbReference>
<dbReference type="eggNOG" id="COG0308">
    <property type="taxonomic scope" value="Bacteria"/>
</dbReference>
<dbReference type="PANTHER" id="PTHR45726">
    <property type="entry name" value="LEUKOTRIENE A-4 HYDROLASE"/>
    <property type="match status" value="1"/>
</dbReference>
<protein>
    <recommendedName>
        <fullName evidence="5">Aminopeptidase N</fullName>
        <ecNumber evidence="4">3.4.11.2</ecNumber>
    </recommendedName>
</protein>
<dbReference type="Gene3D" id="1.25.40.320">
    <property type="entry name" value="Peptidase M1, leukotriene A4 hydrolase/aminopeptidase C-terminal domain"/>
    <property type="match status" value="1"/>
</dbReference>
<feature type="domain" description="Peptidase M1 leukotriene A4 hydrolase/aminopeptidase C-terminal" evidence="16">
    <location>
        <begin position="489"/>
        <end position="628"/>
    </location>
</feature>
<feature type="binding site" evidence="13">
    <location>
        <begin position="295"/>
        <end position="300"/>
    </location>
    <ligand>
        <name>a peptide</name>
        <dbReference type="ChEBI" id="CHEBI:60466"/>
    </ligand>
</feature>
<keyword evidence="6" id="KW-0963">Cytoplasm</keyword>
<comment type="similarity">
    <text evidence="3">Belongs to the peptidase M1 family.</text>
</comment>
<dbReference type="FunFam" id="3.30.2010.30:FF:000001">
    <property type="entry name" value="Leukotriene A(4) hydrolase"/>
    <property type="match status" value="1"/>
</dbReference>
<dbReference type="GO" id="GO:0008270">
    <property type="term" value="F:zinc ion binding"/>
    <property type="evidence" value="ECO:0007669"/>
    <property type="project" value="InterPro"/>
</dbReference>
<dbReference type="InterPro" id="IPR049980">
    <property type="entry name" value="LTA4H_cat"/>
</dbReference>
<dbReference type="MEROPS" id="M01.031"/>
<dbReference type="SUPFAM" id="SSF63737">
    <property type="entry name" value="Leukotriene A4 hydrolase N-terminal domain"/>
    <property type="match status" value="1"/>
</dbReference>
<comment type="cofactor">
    <cofactor evidence="14">
        <name>Zn(2+)</name>
        <dbReference type="ChEBI" id="CHEBI:29105"/>
    </cofactor>
    <text evidence="14">Binds 1 zinc ion per subunit.</text>
</comment>
<dbReference type="InterPro" id="IPR045357">
    <property type="entry name" value="Aminopeptidase_N-like_N"/>
</dbReference>
<name>L0DMA3_SINAD</name>
<feature type="binding site" evidence="13">
    <location>
        <begin position="168"/>
        <end position="170"/>
    </location>
    <ligand>
        <name>a peptide</name>
        <dbReference type="ChEBI" id="CHEBI:60466"/>
    </ligand>
</feature>
<sequence length="631" mass="70369">MLALIGFEQVADASQVNSSGPAVGDRHSHGNPDQIRVTRVELDLTTDFERKELKGIATLLLRRMPGCSPGTPLDLDTRELTIERVMAGPADDAMKEVRFELGDDRRGQSRSEAEAKMDRLLGARLRVFVPEEETRVRITYRTAPTASALQWLDPPRTAGRQQPFLFTQSEAIHARSWIPLQDSPGVRITYGATIRGPKNLRAVMSADRLPGQEEPGVDRFEMPQPIPSYLIALAVGDLGFRTLGPRTGVYAEPSVVAKAASEFVDTEAMIKAVEARYGPYRWGRYDLLVLPPSFPFGGMENPKLTFATPTILAGDRSLVSLVAHELAHSWSGNLVTNATWRDFWLNEGFTVYLERRIVEDVFGPDRAAMEAVLGLRELREELAAFPPRDQVLHIDLTDRDPDDGMTRVPYEKGALFLTTLEHAFGRERFDAFLRAYFDHFAFQSITTADFERYLQDQLLKTDPAAAAKISVQAWLHEPGLPPGFPEPSSSRFAVVAAAARDWLDGKTAADRLSTQGWSTHEWLHFLQALPLELPSEKMAALDQAFSLTASGNAEISQQWLLMAIRNHYAAADSRLEEFLTSIGRRKFLMPLYGELKKTAEGTARAKAIYAKARPFYHPIAVESVDRLLGTH</sequence>
<evidence type="ECO:0000256" key="6">
    <source>
        <dbReference type="ARBA" id="ARBA00022490"/>
    </source>
</evidence>
<keyword evidence="17" id="KW-0031">Aminopeptidase</keyword>
<dbReference type="CDD" id="cd09599">
    <property type="entry name" value="M1_LTA4H"/>
    <property type="match status" value="1"/>
</dbReference>
<feature type="compositionally biased region" description="Basic and acidic residues" evidence="15">
    <location>
        <begin position="24"/>
        <end position="34"/>
    </location>
</feature>
<evidence type="ECO:0000256" key="12">
    <source>
        <dbReference type="PIRSR" id="PIRSR634015-1"/>
    </source>
</evidence>
<dbReference type="SUPFAM" id="SSF55486">
    <property type="entry name" value="Metalloproteases ('zincins'), catalytic domain"/>
    <property type="match status" value="1"/>
</dbReference>
<keyword evidence="11" id="KW-0482">Metalloprotease</keyword>
<evidence type="ECO:0000256" key="5">
    <source>
        <dbReference type="ARBA" id="ARBA00015611"/>
    </source>
</evidence>
<evidence type="ECO:0000256" key="4">
    <source>
        <dbReference type="ARBA" id="ARBA00012564"/>
    </source>
</evidence>
<keyword evidence="10 14" id="KW-0862">Zinc</keyword>
<feature type="region of interest" description="Disordered" evidence="15">
    <location>
        <begin position="15"/>
        <end position="34"/>
    </location>
</feature>
<evidence type="ECO:0000313" key="17">
    <source>
        <dbReference type="EMBL" id="AGA29816.1"/>
    </source>
</evidence>
<evidence type="ECO:0000256" key="10">
    <source>
        <dbReference type="ARBA" id="ARBA00022833"/>
    </source>
</evidence>
<reference evidence="17 18" key="1">
    <citation type="submission" date="2012-02" db="EMBL/GenBank/DDBJ databases">
        <title>Complete sequence of chromosome of Singulisphaera acidiphila DSM 18658.</title>
        <authorList>
            <consortium name="US DOE Joint Genome Institute (JGI-PGF)"/>
            <person name="Lucas S."/>
            <person name="Copeland A."/>
            <person name="Lapidus A."/>
            <person name="Glavina del Rio T."/>
            <person name="Dalin E."/>
            <person name="Tice H."/>
            <person name="Bruce D."/>
            <person name="Goodwin L."/>
            <person name="Pitluck S."/>
            <person name="Peters L."/>
            <person name="Ovchinnikova G."/>
            <person name="Chertkov O."/>
            <person name="Kyrpides N."/>
            <person name="Mavromatis K."/>
            <person name="Ivanova N."/>
            <person name="Brettin T."/>
            <person name="Detter J.C."/>
            <person name="Han C."/>
            <person name="Larimer F."/>
            <person name="Land M."/>
            <person name="Hauser L."/>
            <person name="Markowitz V."/>
            <person name="Cheng J.-F."/>
            <person name="Hugenholtz P."/>
            <person name="Woyke T."/>
            <person name="Wu D."/>
            <person name="Tindall B."/>
            <person name="Pomrenke H."/>
            <person name="Brambilla E."/>
            <person name="Klenk H.-P."/>
            <person name="Eisen J.A."/>
        </authorList>
    </citation>
    <scope>NUCLEOTIDE SEQUENCE [LARGE SCALE GENOMIC DNA]</scope>
    <source>
        <strain evidence="18">ATCC BAA-1392 / DSM 18658 / VKM B-2454 / MOB10</strain>
    </source>
</reference>
<dbReference type="Gene3D" id="1.10.390.10">
    <property type="entry name" value="Neutral Protease Domain 2"/>
    <property type="match status" value="1"/>
</dbReference>
<dbReference type="STRING" id="886293.Sinac_5685"/>
<feature type="active site" description="Proton acceptor" evidence="12">
    <location>
        <position position="325"/>
    </location>
</feature>
<evidence type="ECO:0000256" key="8">
    <source>
        <dbReference type="ARBA" id="ARBA00022723"/>
    </source>
</evidence>
<proteinExistence type="inferred from homology"/>
<dbReference type="EMBL" id="CP003364">
    <property type="protein sequence ID" value="AGA29816.1"/>
    <property type="molecule type" value="Genomic_DNA"/>
</dbReference>
<dbReference type="SUPFAM" id="SSF48371">
    <property type="entry name" value="ARM repeat"/>
    <property type="match status" value="1"/>
</dbReference>
<evidence type="ECO:0000256" key="15">
    <source>
        <dbReference type="SAM" id="MobiDB-lite"/>
    </source>
</evidence>
<dbReference type="InterPro" id="IPR015211">
    <property type="entry name" value="Peptidase_M1_C"/>
</dbReference>
<dbReference type="EC" id="3.4.11.2" evidence="4"/>
<evidence type="ECO:0000256" key="14">
    <source>
        <dbReference type="PIRSR" id="PIRSR634015-3"/>
    </source>
</evidence>
<dbReference type="SMART" id="SM01263">
    <property type="entry name" value="Leuk-A4-hydro_C"/>
    <property type="match status" value="1"/>
</dbReference>
<evidence type="ECO:0000256" key="13">
    <source>
        <dbReference type="PIRSR" id="PIRSR634015-2"/>
    </source>
</evidence>
<dbReference type="GO" id="GO:0005737">
    <property type="term" value="C:cytoplasm"/>
    <property type="evidence" value="ECO:0007669"/>
    <property type="project" value="UniProtKB-SubCell"/>
</dbReference>
<dbReference type="GO" id="GO:0006508">
    <property type="term" value="P:proteolysis"/>
    <property type="evidence" value="ECO:0007669"/>
    <property type="project" value="UniProtKB-KW"/>
</dbReference>
<dbReference type="KEGG" id="saci:Sinac_5685"/>
<dbReference type="Gene3D" id="3.30.2010.30">
    <property type="match status" value="1"/>
</dbReference>
<comment type="subcellular location">
    <subcellularLocation>
        <location evidence="2">Cytoplasm</location>
    </subcellularLocation>
</comment>
<feature type="binding site" evidence="13">
    <location>
        <begin position="584"/>
        <end position="586"/>
    </location>
    <ligand>
        <name>a peptide</name>
        <dbReference type="ChEBI" id="CHEBI:60466"/>
    </ligand>
</feature>
<gene>
    <name evidence="17" type="ordered locus">Sinac_5685</name>
</gene>
<evidence type="ECO:0000256" key="3">
    <source>
        <dbReference type="ARBA" id="ARBA00010136"/>
    </source>
</evidence>
<evidence type="ECO:0000256" key="2">
    <source>
        <dbReference type="ARBA" id="ARBA00004496"/>
    </source>
</evidence>
<feature type="binding site" evidence="14">
    <location>
        <position position="328"/>
    </location>
    <ligand>
        <name>Zn(2+)</name>
        <dbReference type="ChEBI" id="CHEBI:29105"/>
        <note>catalytic</note>
    </ligand>
</feature>
<dbReference type="HOGENOM" id="CLU_014505_1_2_0"/>
<dbReference type="Pfam" id="PF09127">
    <property type="entry name" value="Leuk-A4-hydro_C"/>
    <property type="match status" value="1"/>
</dbReference>
<feature type="binding site" evidence="14">
    <location>
        <position position="347"/>
    </location>
    <ligand>
        <name>Zn(2+)</name>
        <dbReference type="ChEBI" id="CHEBI:29105"/>
        <note>catalytic</note>
    </ligand>
</feature>
<comment type="catalytic activity">
    <reaction evidence="1">
        <text>Release of an N-terminal amino acid, Xaa-|-Yaa- from a peptide, amide or arylamide. Xaa is preferably Ala, but may be most amino acids including Pro (slow action). When a terminal hydrophobic residue is followed by a prolyl residue, the two may be released as an intact Xaa-Pro dipeptide.</text>
        <dbReference type="EC" id="3.4.11.2"/>
    </reaction>
</comment>
<dbReference type="InterPro" id="IPR014782">
    <property type="entry name" value="Peptidase_M1_dom"/>
</dbReference>
<keyword evidence="9" id="KW-0378">Hydrolase</keyword>
<keyword evidence="18" id="KW-1185">Reference proteome</keyword>
<dbReference type="InterPro" id="IPR034015">
    <property type="entry name" value="M1_LTA4H"/>
</dbReference>
<dbReference type="PRINTS" id="PR00756">
    <property type="entry name" value="ALADIPTASE"/>
</dbReference>
<dbReference type="Proteomes" id="UP000010798">
    <property type="component" value="Chromosome"/>
</dbReference>
<accession>L0DMA3</accession>
<evidence type="ECO:0000313" key="18">
    <source>
        <dbReference type="Proteomes" id="UP000010798"/>
    </source>
</evidence>
<dbReference type="InterPro" id="IPR016024">
    <property type="entry name" value="ARM-type_fold"/>
</dbReference>
<dbReference type="AlphaFoldDB" id="L0DMA3"/>
<dbReference type="GO" id="GO:0008237">
    <property type="term" value="F:metallopeptidase activity"/>
    <property type="evidence" value="ECO:0007669"/>
    <property type="project" value="UniProtKB-KW"/>
</dbReference>
<feature type="active site" description="Proton donor" evidence="12">
    <location>
        <position position="410"/>
    </location>
</feature>
<evidence type="ECO:0000256" key="7">
    <source>
        <dbReference type="ARBA" id="ARBA00022670"/>
    </source>
</evidence>
<evidence type="ECO:0000259" key="16">
    <source>
        <dbReference type="SMART" id="SM01263"/>
    </source>
</evidence>
<dbReference type="InterPro" id="IPR042097">
    <property type="entry name" value="Aminopeptidase_N-like_N_sf"/>
</dbReference>
<keyword evidence="8 14" id="KW-0479">Metal-binding</keyword>
<evidence type="ECO:0000256" key="9">
    <source>
        <dbReference type="ARBA" id="ARBA00022801"/>
    </source>
</evidence>
<dbReference type="InterPro" id="IPR001930">
    <property type="entry name" value="Peptidase_M1"/>
</dbReference>
<dbReference type="Pfam" id="PF01433">
    <property type="entry name" value="Peptidase_M1"/>
    <property type="match status" value="1"/>
</dbReference>
<feature type="binding site" evidence="14">
    <location>
        <position position="324"/>
    </location>
    <ligand>
        <name>Zn(2+)</name>
        <dbReference type="ChEBI" id="CHEBI:29105"/>
        <note>catalytic</note>
    </ligand>
</feature>
<evidence type="ECO:0000256" key="11">
    <source>
        <dbReference type="ARBA" id="ARBA00023049"/>
    </source>
</evidence>
<evidence type="ECO:0000256" key="1">
    <source>
        <dbReference type="ARBA" id="ARBA00000098"/>
    </source>
</evidence>
<dbReference type="InterPro" id="IPR027268">
    <property type="entry name" value="Peptidase_M4/M1_CTD_sf"/>
</dbReference>
<organism evidence="17 18">
    <name type="scientific">Singulisphaera acidiphila (strain ATCC BAA-1392 / DSM 18658 / VKM B-2454 / MOB10)</name>
    <dbReference type="NCBI Taxonomy" id="886293"/>
    <lineage>
        <taxon>Bacteria</taxon>
        <taxon>Pseudomonadati</taxon>
        <taxon>Planctomycetota</taxon>
        <taxon>Planctomycetia</taxon>
        <taxon>Isosphaerales</taxon>
        <taxon>Isosphaeraceae</taxon>
        <taxon>Singulisphaera</taxon>
    </lineage>
</organism>
<dbReference type="PANTHER" id="PTHR45726:SF3">
    <property type="entry name" value="LEUKOTRIENE A-4 HYDROLASE"/>
    <property type="match status" value="1"/>
</dbReference>
<dbReference type="InterPro" id="IPR038502">
    <property type="entry name" value="M1_LTA-4_hydro/amino_C_sf"/>
</dbReference>
<dbReference type="Pfam" id="PF17900">
    <property type="entry name" value="Peptidase_M1_N"/>
    <property type="match status" value="1"/>
</dbReference>
<keyword evidence="7" id="KW-0645">Protease</keyword>
<dbReference type="Gene3D" id="2.60.40.1730">
    <property type="entry name" value="tricorn interacting facor f3 domain"/>
    <property type="match status" value="1"/>
</dbReference>